<organism evidence="1 2">
    <name type="scientific">Nepenthes gracilis</name>
    <name type="common">Slender pitcher plant</name>
    <dbReference type="NCBI Taxonomy" id="150966"/>
    <lineage>
        <taxon>Eukaryota</taxon>
        <taxon>Viridiplantae</taxon>
        <taxon>Streptophyta</taxon>
        <taxon>Embryophyta</taxon>
        <taxon>Tracheophyta</taxon>
        <taxon>Spermatophyta</taxon>
        <taxon>Magnoliopsida</taxon>
        <taxon>eudicotyledons</taxon>
        <taxon>Gunneridae</taxon>
        <taxon>Pentapetalae</taxon>
        <taxon>Caryophyllales</taxon>
        <taxon>Nepenthaceae</taxon>
        <taxon>Nepenthes</taxon>
    </lineage>
</organism>
<accession>A0AAD3Y918</accession>
<evidence type="ECO:0000313" key="1">
    <source>
        <dbReference type="EMBL" id="GMH31726.1"/>
    </source>
</evidence>
<evidence type="ECO:0000313" key="2">
    <source>
        <dbReference type="Proteomes" id="UP001279734"/>
    </source>
</evidence>
<protein>
    <submittedName>
        <fullName evidence="1">Uncharacterized protein</fullName>
    </submittedName>
</protein>
<gene>
    <name evidence="1" type="ORF">Nepgr_033570</name>
</gene>
<reference evidence="1" key="1">
    <citation type="submission" date="2023-05" db="EMBL/GenBank/DDBJ databases">
        <title>Nepenthes gracilis genome sequencing.</title>
        <authorList>
            <person name="Fukushima K."/>
        </authorList>
    </citation>
    <scope>NUCLEOTIDE SEQUENCE</scope>
    <source>
        <strain evidence="1">SING2019-196</strain>
    </source>
</reference>
<dbReference type="EMBL" id="BSYO01000040">
    <property type="protein sequence ID" value="GMH31726.1"/>
    <property type="molecule type" value="Genomic_DNA"/>
</dbReference>
<keyword evidence="2" id="KW-1185">Reference proteome</keyword>
<comment type="caution">
    <text evidence="1">The sequence shown here is derived from an EMBL/GenBank/DDBJ whole genome shotgun (WGS) entry which is preliminary data.</text>
</comment>
<name>A0AAD3Y918_NEPGR</name>
<dbReference type="Proteomes" id="UP001279734">
    <property type="component" value="Unassembled WGS sequence"/>
</dbReference>
<proteinExistence type="predicted"/>
<sequence length="83" mass="8482">MELLKHGQLNGVGAGWPPPDGVYWAINSLSSVEVGPVATLGQPLKAIVIGSGLLFMVGGSGLRPFSCRAPLLMQLLVISAAVG</sequence>
<dbReference type="AlphaFoldDB" id="A0AAD3Y918"/>